<proteinExistence type="predicted"/>
<evidence type="ECO:0000313" key="2">
    <source>
        <dbReference type="Proteomes" id="UP000587760"/>
    </source>
</evidence>
<gene>
    <name evidence="1" type="ORF">HNR50_003225</name>
</gene>
<protein>
    <submittedName>
        <fullName evidence="1">Transposase-like protein</fullName>
    </submittedName>
</protein>
<dbReference type="EMBL" id="JACHGJ010000006">
    <property type="protein sequence ID" value="MBB6481545.1"/>
    <property type="molecule type" value="Genomic_DNA"/>
</dbReference>
<sequence length="50" mass="5814">MYDTEEFNELADKLARNLKTPQDVSAMTKMLAKVAMERILEIEMEEHLGE</sequence>
<evidence type="ECO:0000313" key="1">
    <source>
        <dbReference type="EMBL" id="MBB6481545.1"/>
    </source>
</evidence>
<keyword evidence="2" id="KW-1185">Reference proteome</keyword>
<accession>A0A841RC37</accession>
<organism evidence="1 2">
    <name type="scientific">Spirochaeta isovalerica</name>
    <dbReference type="NCBI Taxonomy" id="150"/>
    <lineage>
        <taxon>Bacteria</taxon>
        <taxon>Pseudomonadati</taxon>
        <taxon>Spirochaetota</taxon>
        <taxon>Spirochaetia</taxon>
        <taxon>Spirochaetales</taxon>
        <taxon>Spirochaetaceae</taxon>
        <taxon>Spirochaeta</taxon>
    </lineage>
</organism>
<name>A0A841RC37_9SPIO</name>
<dbReference type="Proteomes" id="UP000587760">
    <property type="component" value="Unassembled WGS sequence"/>
</dbReference>
<dbReference type="AlphaFoldDB" id="A0A841RC37"/>
<reference evidence="1 2" key="1">
    <citation type="submission" date="2020-08" db="EMBL/GenBank/DDBJ databases">
        <title>Genomic Encyclopedia of Type Strains, Phase IV (KMG-IV): sequencing the most valuable type-strain genomes for metagenomic binning, comparative biology and taxonomic classification.</title>
        <authorList>
            <person name="Goeker M."/>
        </authorList>
    </citation>
    <scope>NUCLEOTIDE SEQUENCE [LARGE SCALE GENOMIC DNA]</scope>
    <source>
        <strain evidence="1 2">DSM 2461</strain>
    </source>
</reference>
<comment type="caution">
    <text evidence="1">The sequence shown here is derived from an EMBL/GenBank/DDBJ whole genome shotgun (WGS) entry which is preliminary data.</text>
</comment>